<comment type="caution">
    <text evidence="2">The sequence shown here is derived from an EMBL/GenBank/DDBJ whole genome shotgun (WGS) entry which is preliminary data.</text>
</comment>
<dbReference type="Proteomes" id="UP000664940">
    <property type="component" value="Unassembled WGS sequence"/>
</dbReference>
<dbReference type="EMBL" id="JABVXQ010000007">
    <property type="protein sequence ID" value="KAF6099751.1"/>
    <property type="molecule type" value="Genomic_DNA"/>
</dbReference>
<organism evidence="2 3">
    <name type="scientific">Phyllostomus discolor</name>
    <name type="common">pale spear-nosed bat</name>
    <dbReference type="NCBI Taxonomy" id="89673"/>
    <lineage>
        <taxon>Eukaryota</taxon>
        <taxon>Metazoa</taxon>
        <taxon>Chordata</taxon>
        <taxon>Craniata</taxon>
        <taxon>Vertebrata</taxon>
        <taxon>Euteleostomi</taxon>
        <taxon>Mammalia</taxon>
        <taxon>Eutheria</taxon>
        <taxon>Laurasiatheria</taxon>
        <taxon>Chiroptera</taxon>
        <taxon>Yangochiroptera</taxon>
        <taxon>Phyllostomidae</taxon>
        <taxon>Phyllostominae</taxon>
        <taxon>Phyllostomus</taxon>
    </lineage>
</organism>
<protein>
    <submittedName>
        <fullName evidence="2">Uncharacterized protein</fullName>
    </submittedName>
</protein>
<reference evidence="2 3" key="1">
    <citation type="journal article" date="2020" name="Nature">
        <title>Six reference-quality genomes reveal evolution of bat adaptations.</title>
        <authorList>
            <person name="Jebb D."/>
            <person name="Huang Z."/>
            <person name="Pippel M."/>
            <person name="Hughes G.M."/>
            <person name="Lavrichenko K."/>
            <person name="Devanna P."/>
            <person name="Winkler S."/>
            <person name="Jermiin L.S."/>
            <person name="Skirmuntt E.C."/>
            <person name="Katzourakis A."/>
            <person name="Burkitt-Gray L."/>
            <person name="Ray D.A."/>
            <person name="Sullivan K.A.M."/>
            <person name="Roscito J.G."/>
            <person name="Kirilenko B.M."/>
            <person name="Davalos L.M."/>
            <person name="Corthals A.P."/>
            <person name="Power M.L."/>
            <person name="Jones G."/>
            <person name="Ransome R.D."/>
            <person name="Dechmann D.K.N."/>
            <person name="Locatelli A.G."/>
            <person name="Puechmaille S.J."/>
            <person name="Fedrigo O."/>
            <person name="Jarvis E.D."/>
            <person name="Hiller M."/>
            <person name="Vernes S.C."/>
            <person name="Myers E.W."/>
            <person name="Teeling E.C."/>
        </authorList>
    </citation>
    <scope>NUCLEOTIDE SEQUENCE [LARGE SCALE GENOMIC DNA]</scope>
    <source>
        <strain evidence="2">Bat1K_MPI-CBG_1</strain>
    </source>
</reference>
<name>A0A833ZZ35_9CHIR</name>
<gene>
    <name evidence="2" type="ORF">HJG60_011489</name>
</gene>
<dbReference type="AlphaFoldDB" id="A0A833ZZ35"/>
<sequence>MHSVSKILTCGEEAIQKFSKLSKLMFCKMSLSSVWACLRRAKAGKSFEEAMTGVHARMSCGLVSLDRDAEKTMELAWLLAVVEKLPNLPHLLVDSVTSLRGEHVGRSRWRKGLGDNGEPESQVEPCRGEDSITFLSAANGPNQERLNTE</sequence>
<evidence type="ECO:0000313" key="3">
    <source>
        <dbReference type="Proteomes" id="UP000664940"/>
    </source>
</evidence>
<accession>A0A833ZZ35</accession>
<evidence type="ECO:0000313" key="2">
    <source>
        <dbReference type="EMBL" id="KAF6099751.1"/>
    </source>
</evidence>
<evidence type="ECO:0000256" key="1">
    <source>
        <dbReference type="SAM" id="MobiDB-lite"/>
    </source>
</evidence>
<proteinExistence type="predicted"/>
<feature type="region of interest" description="Disordered" evidence="1">
    <location>
        <begin position="108"/>
        <end position="129"/>
    </location>
</feature>